<organism evidence="1 2">
    <name type="scientific">Actinomadura vinacea</name>
    <dbReference type="NCBI Taxonomy" id="115336"/>
    <lineage>
        <taxon>Bacteria</taxon>
        <taxon>Bacillati</taxon>
        <taxon>Actinomycetota</taxon>
        <taxon>Actinomycetes</taxon>
        <taxon>Streptosporangiales</taxon>
        <taxon>Thermomonosporaceae</taxon>
        <taxon>Actinomadura</taxon>
    </lineage>
</organism>
<proteinExistence type="predicted"/>
<evidence type="ECO:0000313" key="2">
    <source>
        <dbReference type="Proteomes" id="UP001501231"/>
    </source>
</evidence>
<gene>
    <name evidence="1" type="ORF">GCM10010191_59790</name>
</gene>
<sequence>MGAAFAVGDSDGLATAALSGTVTVHAAQVAATADPSPTSPWLRCPTPFTRPHSVSRSPARRARSAATGLALWAAGACIGAGSCLARRLLPT</sequence>
<comment type="caution">
    <text evidence="1">The sequence shown here is derived from an EMBL/GenBank/DDBJ whole genome shotgun (WGS) entry which is preliminary data.</text>
</comment>
<dbReference type="Proteomes" id="UP001501231">
    <property type="component" value="Unassembled WGS sequence"/>
</dbReference>
<dbReference type="EMBL" id="BAAARW010000021">
    <property type="protein sequence ID" value="GAA2436987.1"/>
    <property type="molecule type" value="Genomic_DNA"/>
</dbReference>
<reference evidence="1 2" key="1">
    <citation type="journal article" date="2019" name="Int. J. Syst. Evol. Microbiol.">
        <title>The Global Catalogue of Microorganisms (GCM) 10K type strain sequencing project: providing services to taxonomists for standard genome sequencing and annotation.</title>
        <authorList>
            <consortium name="The Broad Institute Genomics Platform"/>
            <consortium name="The Broad Institute Genome Sequencing Center for Infectious Disease"/>
            <person name="Wu L."/>
            <person name="Ma J."/>
        </authorList>
    </citation>
    <scope>NUCLEOTIDE SEQUENCE [LARGE SCALE GENOMIC DNA]</scope>
    <source>
        <strain evidence="1 2">JCM 3325</strain>
    </source>
</reference>
<name>A0ABN3JSQ9_9ACTN</name>
<keyword evidence="2" id="KW-1185">Reference proteome</keyword>
<protein>
    <submittedName>
        <fullName evidence="1">Uncharacterized protein</fullName>
    </submittedName>
</protein>
<evidence type="ECO:0000313" key="1">
    <source>
        <dbReference type="EMBL" id="GAA2436987.1"/>
    </source>
</evidence>
<accession>A0ABN3JSQ9</accession>